<evidence type="ECO:0000256" key="4">
    <source>
        <dbReference type="ARBA" id="ARBA00022722"/>
    </source>
</evidence>
<evidence type="ECO:0000256" key="8">
    <source>
        <dbReference type="ARBA" id="ARBA00022884"/>
    </source>
</evidence>
<evidence type="ECO:0000256" key="1">
    <source>
        <dbReference type="ARBA" id="ARBA00001936"/>
    </source>
</evidence>
<keyword evidence="6" id="KW-0255">Endonuclease</keyword>
<proteinExistence type="inferred from homology"/>
<evidence type="ECO:0000256" key="2">
    <source>
        <dbReference type="ARBA" id="ARBA00010168"/>
    </source>
</evidence>
<gene>
    <name evidence="12" type="ORF">CVV64_11130</name>
</gene>
<dbReference type="PANTHER" id="PTHR12439:SF11">
    <property type="entry name" value="URIDYLATE-SPECIFIC ENDORIBONUCLEASE"/>
    <property type="match status" value="1"/>
</dbReference>
<dbReference type="InterPro" id="IPR037227">
    <property type="entry name" value="EndoU-like"/>
</dbReference>
<dbReference type="InterPro" id="IPR018998">
    <property type="entry name" value="EndoU_C"/>
</dbReference>
<dbReference type="SUPFAM" id="SSF142877">
    <property type="entry name" value="EndoU-like"/>
    <property type="match status" value="1"/>
</dbReference>
<keyword evidence="10" id="KW-0456">Lyase</keyword>
<feature type="domain" description="EndoU" evidence="11">
    <location>
        <begin position="83"/>
        <end position="346"/>
    </location>
</feature>
<evidence type="ECO:0000256" key="7">
    <source>
        <dbReference type="ARBA" id="ARBA00022801"/>
    </source>
</evidence>
<dbReference type="InterPro" id="IPR039787">
    <property type="entry name" value="ENDOU"/>
</dbReference>
<evidence type="ECO:0000313" key="12">
    <source>
        <dbReference type="EMBL" id="PKK90064.1"/>
    </source>
</evidence>
<dbReference type="PROSITE" id="PS51959">
    <property type="entry name" value="ENDOU"/>
    <property type="match status" value="1"/>
</dbReference>
<keyword evidence="8" id="KW-0694">RNA-binding</keyword>
<comment type="cofactor">
    <cofactor evidence="1">
        <name>Mn(2+)</name>
        <dbReference type="ChEBI" id="CHEBI:29035"/>
    </cofactor>
</comment>
<keyword evidence="7" id="KW-0378">Hydrolase</keyword>
<comment type="caution">
    <text evidence="12">The sequence shown here is derived from an EMBL/GenBank/DDBJ whole genome shotgun (WGS) entry which is preliminary data.</text>
</comment>
<organism evidence="12 13">
    <name type="scientific">Candidatus Wallbacteria bacterium HGW-Wallbacteria-1</name>
    <dbReference type="NCBI Taxonomy" id="2013854"/>
    <lineage>
        <taxon>Bacteria</taxon>
        <taxon>Candidatus Walliibacteriota</taxon>
    </lineage>
</organism>
<keyword evidence="4" id="KW-0540">Nuclease</keyword>
<dbReference type="Pfam" id="PF09412">
    <property type="entry name" value="XendoU"/>
    <property type="match status" value="1"/>
</dbReference>
<dbReference type="PANTHER" id="PTHR12439">
    <property type="entry name" value="PLACENTAL PROTEIN 11-RELATED"/>
    <property type="match status" value="1"/>
</dbReference>
<dbReference type="Proteomes" id="UP000233256">
    <property type="component" value="Unassembled WGS sequence"/>
</dbReference>
<sequence>MPLSYSSILRSRLFSLAAIIALTFGTVAVPTFAQSTYPDSEAMTSIVQELCPASDDYELDTINPSSELMNAISTGRIRSGQQFGEALSTVLTARVRSDVSAQDDRGGFSAEITSYTKSLASLDKDRIKVTMNENSKGMLFNDISGSIPASYKRTMDLCMLFNPTSKTNDHKRLNSEIDAYLSAISSTEPIKYALKVTQTTIEDLKANWFGAGLGFEHVIAGELKGSSVSGYHFWYRFYRDERMKAAKYLKTLEGGNDSNIFTGSFDWDPDGAGNQYRSARKKKGGFVVGPSAEVLIALGHIAIEVAKKNNCPSSFTFQAAVNDSVYTWQMFTMGRSIRSLYPMVSREYNRSEKMVEAQEELVDHIMGSEMVTETIH</sequence>
<name>A0A2N1PP05_9BACT</name>
<evidence type="ECO:0000256" key="10">
    <source>
        <dbReference type="ARBA" id="ARBA00023239"/>
    </source>
</evidence>
<dbReference type="AlphaFoldDB" id="A0A2N1PP05"/>
<dbReference type="GO" id="GO:0046872">
    <property type="term" value="F:metal ion binding"/>
    <property type="evidence" value="ECO:0007669"/>
    <property type="project" value="UniProtKB-KW"/>
</dbReference>
<accession>A0A2N1PP05</accession>
<keyword evidence="5" id="KW-0479">Metal-binding</keyword>
<comment type="subunit">
    <text evidence="3">Monomer.</text>
</comment>
<evidence type="ECO:0000313" key="13">
    <source>
        <dbReference type="Proteomes" id="UP000233256"/>
    </source>
</evidence>
<evidence type="ECO:0000256" key="5">
    <source>
        <dbReference type="ARBA" id="ARBA00022723"/>
    </source>
</evidence>
<protein>
    <recommendedName>
        <fullName evidence="11">EndoU domain-containing protein</fullName>
    </recommendedName>
</protein>
<dbReference type="EMBL" id="PGXC01000008">
    <property type="protein sequence ID" value="PKK90064.1"/>
    <property type="molecule type" value="Genomic_DNA"/>
</dbReference>
<dbReference type="GO" id="GO:0016787">
    <property type="term" value="F:hydrolase activity"/>
    <property type="evidence" value="ECO:0007669"/>
    <property type="project" value="UniProtKB-KW"/>
</dbReference>
<reference evidence="12 13" key="1">
    <citation type="journal article" date="2017" name="ISME J.">
        <title>Potential for microbial H2 and metal transformations associated with novel bacteria and archaea in deep terrestrial subsurface sediments.</title>
        <authorList>
            <person name="Hernsdorf A.W."/>
            <person name="Amano Y."/>
            <person name="Miyakawa K."/>
            <person name="Ise K."/>
            <person name="Suzuki Y."/>
            <person name="Anantharaman K."/>
            <person name="Probst A."/>
            <person name="Burstein D."/>
            <person name="Thomas B.C."/>
            <person name="Banfield J.F."/>
        </authorList>
    </citation>
    <scope>NUCLEOTIDE SEQUENCE [LARGE SCALE GENOMIC DNA]</scope>
    <source>
        <strain evidence="12">HGW-Wallbacteria-1</strain>
    </source>
</reference>
<comment type="similarity">
    <text evidence="2">Belongs to the ENDOU family.</text>
</comment>
<dbReference type="GO" id="GO:0016829">
    <property type="term" value="F:lyase activity"/>
    <property type="evidence" value="ECO:0007669"/>
    <property type="project" value="UniProtKB-KW"/>
</dbReference>
<dbReference type="GO" id="GO:0003723">
    <property type="term" value="F:RNA binding"/>
    <property type="evidence" value="ECO:0007669"/>
    <property type="project" value="UniProtKB-KW"/>
</dbReference>
<evidence type="ECO:0000256" key="3">
    <source>
        <dbReference type="ARBA" id="ARBA00011245"/>
    </source>
</evidence>
<keyword evidence="9" id="KW-0464">Manganese</keyword>
<evidence type="ECO:0000256" key="6">
    <source>
        <dbReference type="ARBA" id="ARBA00022759"/>
    </source>
</evidence>
<dbReference type="GO" id="GO:0004521">
    <property type="term" value="F:RNA endonuclease activity"/>
    <property type="evidence" value="ECO:0007669"/>
    <property type="project" value="InterPro"/>
</dbReference>
<evidence type="ECO:0000259" key="11">
    <source>
        <dbReference type="PROSITE" id="PS51959"/>
    </source>
</evidence>
<evidence type="ECO:0000256" key="9">
    <source>
        <dbReference type="ARBA" id="ARBA00023211"/>
    </source>
</evidence>